<evidence type="ECO:0000256" key="1">
    <source>
        <dbReference type="SAM" id="MobiDB-lite"/>
    </source>
</evidence>
<comment type="caution">
    <text evidence="2">The sequence shown here is derived from an EMBL/GenBank/DDBJ whole genome shotgun (WGS) entry which is preliminary data.</text>
</comment>
<evidence type="ECO:0000313" key="2">
    <source>
        <dbReference type="EMBL" id="MCQ4079444.1"/>
    </source>
</evidence>
<proteinExistence type="predicted"/>
<gene>
    <name evidence="2" type="ORF">NGB36_02220</name>
</gene>
<dbReference type="Proteomes" id="UP001057702">
    <property type="component" value="Unassembled WGS sequence"/>
</dbReference>
<keyword evidence="3" id="KW-1185">Reference proteome</keyword>
<name>A0ABT1PP43_9ACTN</name>
<organism evidence="2 3">
    <name type="scientific">Streptomyces humicola</name>
    <dbReference type="NCBI Taxonomy" id="2953240"/>
    <lineage>
        <taxon>Bacteria</taxon>
        <taxon>Bacillati</taxon>
        <taxon>Actinomycetota</taxon>
        <taxon>Actinomycetes</taxon>
        <taxon>Kitasatosporales</taxon>
        <taxon>Streptomycetaceae</taxon>
        <taxon>Streptomyces</taxon>
    </lineage>
</organism>
<dbReference type="EMBL" id="JANFNG010000001">
    <property type="protein sequence ID" value="MCQ4079444.1"/>
    <property type="molecule type" value="Genomic_DNA"/>
</dbReference>
<accession>A0ABT1PP43</accession>
<reference evidence="2" key="1">
    <citation type="submission" date="2022-06" db="EMBL/GenBank/DDBJ databases">
        <title>Draft genome sequence of Streptomyces sp. RB6PN25 isolated from peat swamp forest in Thailand.</title>
        <authorList>
            <person name="Duangmal K."/>
            <person name="Klaysubun C."/>
        </authorList>
    </citation>
    <scope>NUCLEOTIDE SEQUENCE</scope>
    <source>
        <strain evidence="2">RB6PN25</strain>
    </source>
</reference>
<feature type="compositionally biased region" description="Low complexity" evidence="1">
    <location>
        <begin position="437"/>
        <end position="488"/>
    </location>
</feature>
<sequence>MLALTGVPLIMGVVVGTVFAAVSGRQHPVAPAAAASPGANAGGAAQAAAAANANPNCTLVVPANPLSAQGLATPYQLTATNPAMGPCHEANANQSAFVEAAVLGPNGQLSLYDPLVVDKGTQPAAAPAPAQVPAGSTVGIWFGFNGTNLTLRSAAGANSLTQGMCVNGRNGSVFGQFAYCNAPAFFQAANTQIANNQLQIPAVGTAKDGMPCPTTRDFSVVDQDQSDNVVTHYLANGNGQIAQNSTAGKAAVPNATDLANASDNLLLSAFMDPALGCAPLTEPDQSSGGMPSAALPLDELSAAANQQAPIALVPLNDPMTLNNANASATKTNLYRAGVDQAPLGAADNGNGTTYCQNLFGNAAGIQRVFKDQALFANAPSPDAAMATNLFTFLGMRGNQSFTNLGCGKLLNAPNPITLTTNGNGVVTAATFTPLGQTPPAAGTGATATASATPSAPAGTGSATPTASATAPAAGSTTSTSPAPTPTGSCRPPKKVRW</sequence>
<feature type="region of interest" description="Disordered" evidence="1">
    <location>
        <begin position="437"/>
        <end position="497"/>
    </location>
</feature>
<protein>
    <submittedName>
        <fullName evidence="2">Uncharacterized protein</fullName>
    </submittedName>
</protein>
<dbReference type="RefSeq" id="WP_255918290.1">
    <property type="nucleotide sequence ID" value="NZ_JANFNG010000001.1"/>
</dbReference>
<evidence type="ECO:0000313" key="3">
    <source>
        <dbReference type="Proteomes" id="UP001057702"/>
    </source>
</evidence>